<dbReference type="EMBL" id="JAGIKT010000017">
    <property type="protein sequence ID" value="MBP0111475.1"/>
    <property type="molecule type" value="Genomic_DNA"/>
</dbReference>
<dbReference type="InterPro" id="IPR036388">
    <property type="entry name" value="WH-like_DNA-bd_sf"/>
</dbReference>
<evidence type="ECO:0000259" key="1">
    <source>
        <dbReference type="Pfam" id="PF08722"/>
    </source>
</evidence>
<accession>A0ABS3ZTM1</accession>
<reference evidence="2 3" key="1">
    <citation type="submission" date="2021-03" db="EMBL/GenBank/DDBJ databases">
        <title>Genome Sequence of Bradyrhizobium vignae strain ISRA400.</title>
        <authorList>
            <person name="Tisa L.S."/>
            <person name="Svistoonoff S."/>
            <person name="Hocher V."/>
            <person name="Fall S."/>
            <person name="Zaiya A."/>
            <person name="Naing D."/>
            <person name="Niang N."/>
            <person name="Diouf A."/>
            <person name="Dasylva M.C."/>
            <person name="Toure O."/>
            <person name="Gueye M."/>
            <person name="Gully D."/>
            <person name="Tisseyre P."/>
            <person name="Simpson S."/>
            <person name="Morris K."/>
            <person name="Thomas W.K."/>
        </authorList>
    </citation>
    <scope>NUCLEOTIDE SEQUENCE [LARGE SCALE GENOMIC DNA]</scope>
    <source>
        <strain evidence="2 3">ISRA400</strain>
    </source>
</reference>
<dbReference type="Gene3D" id="1.10.10.10">
    <property type="entry name" value="Winged helix-like DNA-binding domain superfamily/Winged helix DNA-binding domain"/>
    <property type="match status" value="1"/>
</dbReference>
<keyword evidence="3" id="KW-1185">Reference proteome</keyword>
<dbReference type="InterPro" id="IPR014833">
    <property type="entry name" value="TnsA_N"/>
</dbReference>
<name>A0ABS3ZTM1_9BRAD</name>
<sequence length="268" mass="31032">MARRKYDWTEKRIRRFYKEGRGTGRGQSYKPWLTVSDVPSRGRSHRIFFARTGRQHHFLSDIEYYAFLDMSFDDNVVDIREQFPLDRTETLAIAAALDIKHPESNGVPIVMTTDLLETRADAGALSEKAIAIKPDEELKERRTIQKLEIERIYWRRRNVPWFIRAESSLRTTRSLNLEWMFDNVAPGDIDPAHEAAVLGNLTDAVMLHRNHPLGEMCTWLDAKLDLEAGNSLQIVRRLLGRKHLIVDLEKPVLPDQSCKHFTIKIASP</sequence>
<gene>
    <name evidence="2" type="ORF">JWS04_10320</name>
</gene>
<organism evidence="2 3">
    <name type="scientific">Bradyrhizobium vignae</name>
    <dbReference type="NCBI Taxonomy" id="1549949"/>
    <lineage>
        <taxon>Bacteria</taxon>
        <taxon>Pseudomonadati</taxon>
        <taxon>Pseudomonadota</taxon>
        <taxon>Alphaproteobacteria</taxon>
        <taxon>Hyphomicrobiales</taxon>
        <taxon>Nitrobacteraceae</taxon>
        <taxon>Bradyrhizobium</taxon>
    </lineage>
</organism>
<dbReference type="Proteomes" id="UP000669317">
    <property type="component" value="Unassembled WGS sequence"/>
</dbReference>
<dbReference type="CDD" id="cd22362">
    <property type="entry name" value="TnsA_endonuclease-like"/>
    <property type="match status" value="1"/>
</dbReference>
<dbReference type="InterPro" id="IPR011335">
    <property type="entry name" value="Restrct_endonuc-II-like"/>
</dbReference>
<protein>
    <submittedName>
        <fullName evidence="2">TnsA endonuclease N-terminal domain-containing protein</fullName>
    </submittedName>
</protein>
<keyword evidence="2" id="KW-0378">Hydrolase</keyword>
<feature type="domain" description="TnsA endonuclease N-terminal" evidence="1">
    <location>
        <begin position="73"/>
        <end position="166"/>
    </location>
</feature>
<dbReference type="Gene3D" id="3.40.1350.10">
    <property type="match status" value="1"/>
</dbReference>
<keyword evidence="2" id="KW-0540">Nuclease</keyword>
<dbReference type="SUPFAM" id="SSF52980">
    <property type="entry name" value="Restriction endonuclease-like"/>
    <property type="match status" value="1"/>
</dbReference>
<comment type="caution">
    <text evidence="2">The sequence shown here is derived from an EMBL/GenBank/DDBJ whole genome shotgun (WGS) entry which is preliminary data.</text>
</comment>
<dbReference type="Pfam" id="PF08722">
    <property type="entry name" value="Tn7_TnsA-like_N"/>
    <property type="match status" value="1"/>
</dbReference>
<keyword evidence="2" id="KW-0255">Endonuclease</keyword>
<proteinExistence type="predicted"/>
<evidence type="ECO:0000313" key="2">
    <source>
        <dbReference type="EMBL" id="MBP0111475.1"/>
    </source>
</evidence>
<dbReference type="InterPro" id="IPR011856">
    <property type="entry name" value="tRNA_endonuc-like_dom_sf"/>
</dbReference>
<dbReference type="RefSeq" id="WP_209294913.1">
    <property type="nucleotide sequence ID" value="NZ_JAGIKT010000017.1"/>
</dbReference>
<dbReference type="GO" id="GO:0004519">
    <property type="term" value="F:endonuclease activity"/>
    <property type="evidence" value="ECO:0007669"/>
    <property type="project" value="UniProtKB-KW"/>
</dbReference>
<evidence type="ECO:0000313" key="3">
    <source>
        <dbReference type="Proteomes" id="UP000669317"/>
    </source>
</evidence>